<dbReference type="InterPro" id="IPR059034">
    <property type="entry name" value="SH3_AEBP2_C"/>
</dbReference>
<evidence type="ECO:0000256" key="10">
    <source>
        <dbReference type="ARBA" id="ARBA00023242"/>
    </source>
</evidence>
<gene>
    <name evidence="15" type="primary">105316425</name>
</gene>
<evidence type="ECO:0000256" key="13">
    <source>
        <dbReference type="SAM" id="MobiDB-lite"/>
    </source>
</evidence>
<feature type="region of interest" description="Disordered" evidence="13">
    <location>
        <begin position="118"/>
        <end position="173"/>
    </location>
</feature>
<keyword evidence="3" id="KW-0479">Metal-binding</keyword>
<organism evidence="15">
    <name type="scientific">Amphimedon queenslandica</name>
    <name type="common">Sponge</name>
    <dbReference type="NCBI Taxonomy" id="400682"/>
    <lineage>
        <taxon>Eukaryota</taxon>
        <taxon>Metazoa</taxon>
        <taxon>Porifera</taxon>
        <taxon>Demospongiae</taxon>
        <taxon>Heteroscleromorpha</taxon>
        <taxon>Haplosclerida</taxon>
        <taxon>Niphatidae</taxon>
        <taxon>Amphimedon</taxon>
    </lineage>
</organism>
<dbReference type="Proteomes" id="UP000007879">
    <property type="component" value="Unassembled WGS sequence"/>
</dbReference>
<name>A0A1X7VQC2_AMPQE</name>
<evidence type="ECO:0000256" key="12">
    <source>
        <dbReference type="PROSITE-ProRule" id="PRU00042"/>
    </source>
</evidence>
<proteinExistence type="inferred from homology"/>
<dbReference type="Pfam" id="PF26014">
    <property type="entry name" value="SH3_AEBP2_C"/>
    <property type="match status" value="1"/>
</dbReference>
<keyword evidence="8" id="KW-0805">Transcription regulation</keyword>
<dbReference type="AlphaFoldDB" id="A0A1X7VQC2"/>
<keyword evidence="16" id="KW-1185">Reference proteome</keyword>
<evidence type="ECO:0000313" key="15">
    <source>
        <dbReference type="EnsemblMetazoa" id="Aqu2.1.41618_001"/>
    </source>
</evidence>
<dbReference type="InterPro" id="IPR013087">
    <property type="entry name" value="Znf_C2H2_type"/>
</dbReference>
<dbReference type="PROSITE" id="PS50157">
    <property type="entry name" value="ZINC_FINGER_C2H2_2"/>
    <property type="match status" value="1"/>
</dbReference>
<dbReference type="GO" id="GO:0008270">
    <property type="term" value="F:zinc ion binding"/>
    <property type="evidence" value="ECO:0007669"/>
    <property type="project" value="UniProtKB-KW"/>
</dbReference>
<reference evidence="16" key="1">
    <citation type="journal article" date="2010" name="Nature">
        <title>The Amphimedon queenslandica genome and the evolution of animal complexity.</title>
        <authorList>
            <person name="Srivastava M."/>
            <person name="Simakov O."/>
            <person name="Chapman J."/>
            <person name="Fahey B."/>
            <person name="Gauthier M.E."/>
            <person name="Mitros T."/>
            <person name="Richards G.S."/>
            <person name="Conaco C."/>
            <person name="Dacre M."/>
            <person name="Hellsten U."/>
            <person name="Larroux C."/>
            <person name="Putnam N.H."/>
            <person name="Stanke M."/>
            <person name="Adamska M."/>
            <person name="Darling A."/>
            <person name="Degnan S.M."/>
            <person name="Oakley T.H."/>
            <person name="Plachetzki D.C."/>
            <person name="Zhai Y."/>
            <person name="Adamski M."/>
            <person name="Calcino A."/>
            <person name="Cummins S.F."/>
            <person name="Goodstein D.M."/>
            <person name="Harris C."/>
            <person name="Jackson D.J."/>
            <person name="Leys S.P."/>
            <person name="Shu S."/>
            <person name="Woodcroft B.J."/>
            <person name="Vervoort M."/>
            <person name="Kosik K.S."/>
            <person name="Manning G."/>
            <person name="Degnan B.M."/>
            <person name="Rokhsar D.S."/>
        </authorList>
    </citation>
    <scope>NUCLEOTIDE SEQUENCE [LARGE SCALE GENOMIC DNA]</scope>
</reference>
<dbReference type="EnsemblMetazoa" id="XM_011411292.2">
    <property type="protein sequence ID" value="XP_011409594.1"/>
    <property type="gene ID" value="LOC105316425"/>
</dbReference>
<evidence type="ECO:0000259" key="14">
    <source>
        <dbReference type="PROSITE" id="PS50157"/>
    </source>
</evidence>
<dbReference type="SMART" id="SM00355">
    <property type="entry name" value="ZnF_C2H2"/>
    <property type="match status" value="3"/>
</dbReference>
<dbReference type="OrthoDB" id="9984614at2759"/>
<protein>
    <recommendedName>
        <fullName evidence="14">C2H2-type domain-containing protein</fullName>
    </recommendedName>
</protein>
<evidence type="ECO:0000256" key="6">
    <source>
        <dbReference type="ARBA" id="ARBA00022833"/>
    </source>
</evidence>
<comment type="subcellular location">
    <subcellularLocation>
        <location evidence="1">Nucleus</location>
    </subcellularLocation>
</comment>
<comment type="similarity">
    <text evidence="11">Belongs to the AEBP2/jing C2H2-type zinc-finger family.</text>
</comment>
<evidence type="ECO:0000256" key="2">
    <source>
        <dbReference type="ARBA" id="ARBA00022491"/>
    </source>
</evidence>
<dbReference type="KEGG" id="aqu:105316425"/>
<dbReference type="GO" id="GO:0035098">
    <property type="term" value="C:ESC/E(Z) complex"/>
    <property type="evidence" value="ECO:0007669"/>
    <property type="project" value="TreeGrafter"/>
</dbReference>
<dbReference type="PANTHER" id="PTHR46541:SF1">
    <property type="entry name" value="ZINC FINGER PROTEIN AEBP2"/>
    <property type="match status" value="1"/>
</dbReference>
<evidence type="ECO:0000256" key="11">
    <source>
        <dbReference type="ARBA" id="ARBA00037930"/>
    </source>
</evidence>
<dbReference type="GO" id="GO:0006325">
    <property type="term" value="P:chromatin organization"/>
    <property type="evidence" value="ECO:0007669"/>
    <property type="project" value="UniProtKB-KW"/>
</dbReference>
<evidence type="ECO:0000256" key="3">
    <source>
        <dbReference type="ARBA" id="ARBA00022723"/>
    </source>
</evidence>
<feature type="domain" description="C2H2-type" evidence="14">
    <location>
        <begin position="91"/>
        <end position="120"/>
    </location>
</feature>
<evidence type="ECO:0000256" key="9">
    <source>
        <dbReference type="ARBA" id="ARBA00023163"/>
    </source>
</evidence>
<dbReference type="InterPro" id="IPR052130">
    <property type="entry name" value="AEBP2/jing_C2H2-ZnF"/>
</dbReference>
<accession>A0A1X7VQC2</accession>
<dbReference type="Gene3D" id="3.30.160.60">
    <property type="entry name" value="Classic Zinc Finger"/>
    <property type="match status" value="2"/>
</dbReference>
<dbReference type="GO" id="GO:0006357">
    <property type="term" value="P:regulation of transcription by RNA polymerase II"/>
    <property type="evidence" value="ECO:0007669"/>
    <property type="project" value="TreeGrafter"/>
</dbReference>
<dbReference type="InParanoid" id="A0A1X7VQC2"/>
<keyword evidence="4" id="KW-0677">Repeat</keyword>
<dbReference type="STRING" id="400682.A0A1X7VQC2"/>
<keyword evidence="5 12" id="KW-0863">Zinc-finger</keyword>
<evidence type="ECO:0000256" key="8">
    <source>
        <dbReference type="ARBA" id="ARBA00023015"/>
    </source>
</evidence>
<dbReference type="PANTHER" id="PTHR46541">
    <property type="entry name" value="ZINC FINGER PROTEIN AEBP2"/>
    <property type="match status" value="1"/>
</dbReference>
<reference evidence="15" key="2">
    <citation type="submission" date="2017-05" db="UniProtKB">
        <authorList>
            <consortium name="EnsemblMetazoa"/>
        </authorList>
    </citation>
    <scope>IDENTIFICATION</scope>
</reference>
<feature type="compositionally biased region" description="Polar residues" evidence="13">
    <location>
        <begin position="155"/>
        <end position="173"/>
    </location>
</feature>
<keyword evidence="6" id="KW-0862">Zinc</keyword>
<dbReference type="SUPFAM" id="SSF57667">
    <property type="entry name" value="beta-beta-alpha zinc fingers"/>
    <property type="match status" value="1"/>
</dbReference>
<keyword evidence="7" id="KW-0156">Chromatin regulator</keyword>
<sequence>MASFLPSSIPKARGRRGEESKNCCKWTGCTAEPFETVQELVDHVKSLHVDPLLSQDFVMCLWEGCKVYNVPCQKKQWLGQHMRRHTKERPHKCIMNGCNQSFWSLDALHHHLQLHLLPSPSPSISKKKKKDINTAGSEHTAGKESLKNGDGLCSIGTTDETDSASGNGDNAMKSQTHKHYLNARGSLNPPQPLAINGGLIHSDPVDSRTLSVIRKSLISQHMSSVAAEEETSSNGKTAGSVPETVITLKGEIVGQRNTFKSKSETEYLVTWRPRLIPDSWILKDSYNGYKYIPIDDLLHCQRAWLFQSNYLNNPISPSFPSSSSSLEDLSPFLSSSSFLVASIPTKRKRKRN</sequence>
<evidence type="ECO:0000256" key="5">
    <source>
        <dbReference type="ARBA" id="ARBA00022771"/>
    </source>
</evidence>
<evidence type="ECO:0000256" key="4">
    <source>
        <dbReference type="ARBA" id="ARBA00022737"/>
    </source>
</evidence>
<keyword evidence="9" id="KW-0804">Transcription</keyword>
<dbReference type="EnsemblMetazoa" id="Aqu2.1.41618_001">
    <property type="protein sequence ID" value="Aqu2.1.41618_001"/>
    <property type="gene ID" value="Aqu2.1.41618"/>
</dbReference>
<evidence type="ECO:0000313" key="16">
    <source>
        <dbReference type="Proteomes" id="UP000007879"/>
    </source>
</evidence>
<dbReference type="InterPro" id="IPR036236">
    <property type="entry name" value="Znf_C2H2_sf"/>
</dbReference>
<keyword evidence="10" id="KW-0539">Nucleus</keyword>
<evidence type="ECO:0000256" key="7">
    <source>
        <dbReference type="ARBA" id="ARBA00022853"/>
    </source>
</evidence>
<dbReference type="PROSITE" id="PS00028">
    <property type="entry name" value="ZINC_FINGER_C2H2_1"/>
    <property type="match status" value="1"/>
</dbReference>
<keyword evidence="2" id="KW-0678">Repressor</keyword>
<evidence type="ECO:0000256" key="1">
    <source>
        <dbReference type="ARBA" id="ARBA00004123"/>
    </source>
</evidence>